<feature type="region of interest" description="Disordered" evidence="1">
    <location>
        <begin position="1"/>
        <end position="131"/>
    </location>
</feature>
<accession>A0A368R5X8</accession>
<reference evidence="2" key="2">
    <citation type="submission" date="2015-07" db="EMBL/GenBank/DDBJ databases">
        <authorList>
            <person name="Noorani M."/>
        </authorList>
    </citation>
    <scope>NUCLEOTIDE SEQUENCE</scope>
    <source>
        <strain evidence="2">Yugu1</strain>
    </source>
</reference>
<sequence length="131" mass="14009">MGSVFSYPQAHFPSPHFRPINLAHKTRPIPNPSFTPIHPPSSNTSGLAPLLPSHGLSPPLTGRPPAAPPSAAPRRSSTHRPSTRGSASGGGPPAAHGDPAREMRDPARLLLSPRPRSYEYQGEDPLQPWLE</sequence>
<feature type="compositionally biased region" description="Basic and acidic residues" evidence="1">
    <location>
        <begin position="98"/>
        <end position="107"/>
    </location>
</feature>
<feature type="compositionally biased region" description="Pro residues" evidence="1">
    <location>
        <begin position="61"/>
        <end position="71"/>
    </location>
</feature>
<protein>
    <submittedName>
        <fullName evidence="2">Uncharacterized protein</fullName>
    </submittedName>
</protein>
<dbReference type="AlphaFoldDB" id="A0A368R5X8"/>
<dbReference type="EMBL" id="CM003532">
    <property type="protein sequence ID" value="RCV25587.1"/>
    <property type="molecule type" value="Genomic_DNA"/>
</dbReference>
<name>A0A368R5X8_SETIT</name>
<proteinExistence type="predicted"/>
<feature type="compositionally biased region" description="Pro residues" evidence="1">
    <location>
        <begin position="29"/>
        <end position="39"/>
    </location>
</feature>
<evidence type="ECO:0000313" key="2">
    <source>
        <dbReference type="EMBL" id="RCV25587.1"/>
    </source>
</evidence>
<organism evidence="2">
    <name type="scientific">Setaria italica</name>
    <name type="common">Foxtail millet</name>
    <name type="synonym">Panicum italicum</name>
    <dbReference type="NCBI Taxonomy" id="4555"/>
    <lineage>
        <taxon>Eukaryota</taxon>
        <taxon>Viridiplantae</taxon>
        <taxon>Streptophyta</taxon>
        <taxon>Embryophyta</taxon>
        <taxon>Tracheophyta</taxon>
        <taxon>Spermatophyta</taxon>
        <taxon>Magnoliopsida</taxon>
        <taxon>Liliopsida</taxon>
        <taxon>Poales</taxon>
        <taxon>Poaceae</taxon>
        <taxon>PACMAD clade</taxon>
        <taxon>Panicoideae</taxon>
        <taxon>Panicodae</taxon>
        <taxon>Paniceae</taxon>
        <taxon>Cenchrinae</taxon>
        <taxon>Setaria</taxon>
    </lineage>
</organism>
<feature type="compositionally biased region" description="Low complexity" evidence="1">
    <location>
        <begin position="45"/>
        <end position="60"/>
    </location>
</feature>
<evidence type="ECO:0000256" key="1">
    <source>
        <dbReference type="SAM" id="MobiDB-lite"/>
    </source>
</evidence>
<gene>
    <name evidence="2" type="ORF">SETIT_5G177500v2</name>
</gene>
<reference evidence="2" key="1">
    <citation type="journal article" date="2012" name="Nat. Biotechnol.">
        <title>Reference genome sequence of the model plant Setaria.</title>
        <authorList>
            <person name="Bennetzen J.L."/>
            <person name="Schmutz J."/>
            <person name="Wang H."/>
            <person name="Percifield R."/>
            <person name="Hawkins J."/>
            <person name="Pontaroli A.C."/>
            <person name="Estep M."/>
            <person name="Feng L."/>
            <person name="Vaughn J.N."/>
            <person name="Grimwood J."/>
            <person name="Jenkins J."/>
            <person name="Barry K."/>
            <person name="Lindquist E."/>
            <person name="Hellsten U."/>
            <person name="Deshpande S."/>
            <person name="Wang X."/>
            <person name="Wu X."/>
            <person name="Mitros T."/>
            <person name="Triplett J."/>
            <person name="Yang X."/>
            <person name="Ye C.Y."/>
            <person name="Mauro-Herrera M."/>
            <person name="Wang L."/>
            <person name="Li P."/>
            <person name="Sharma M."/>
            <person name="Sharma R."/>
            <person name="Ronald P.C."/>
            <person name="Panaud O."/>
            <person name="Kellogg E.A."/>
            <person name="Brutnell T.P."/>
            <person name="Doust A.N."/>
            <person name="Tuskan G.A."/>
            <person name="Rokhsar D."/>
            <person name="Devos K.M."/>
        </authorList>
    </citation>
    <scope>NUCLEOTIDE SEQUENCE [LARGE SCALE GENOMIC DNA]</scope>
    <source>
        <strain evidence="2">Yugu1</strain>
    </source>
</reference>